<dbReference type="Proteomes" id="UP000236321">
    <property type="component" value="Unassembled WGS sequence"/>
</dbReference>
<evidence type="ECO:0000313" key="2">
    <source>
        <dbReference type="Proteomes" id="UP000236321"/>
    </source>
</evidence>
<proteinExistence type="predicted"/>
<gene>
    <name evidence="1" type="ORF">BGM30_25410</name>
</gene>
<name>A0A2H6BTE3_MICAE</name>
<dbReference type="InterPro" id="IPR033456">
    <property type="entry name" value="DUF5132"/>
</dbReference>
<dbReference type="EMBL" id="BEYQ01000007">
    <property type="protein sequence ID" value="GBD53448.1"/>
    <property type="molecule type" value="Genomic_DNA"/>
</dbReference>
<evidence type="ECO:0000313" key="1">
    <source>
        <dbReference type="EMBL" id="GBD53448.1"/>
    </source>
</evidence>
<protein>
    <submittedName>
        <fullName evidence="1">Uncharacterized protein</fullName>
    </submittedName>
</protein>
<dbReference type="Pfam" id="PF17195">
    <property type="entry name" value="DUF5132"/>
    <property type="match status" value="1"/>
</dbReference>
<organism evidence="1 2">
    <name type="scientific">Microcystis aeruginosa NIES-298</name>
    <dbReference type="NCBI Taxonomy" id="449468"/>
    <lineage>
        <taxon>Bacteria</taxon>
        <taxon>Bacillati</taxon>
        <taxon>Cyanobacteriota</taxon>
        <taxon>Cyanophyceae</taxon>
        <taxon>Oscillatoriophycideae</taxon>
        <taxon>Chroococcales</taxon>
        <taxon>Microcystaceae</taxon>
        <taxon>Microcystis</taxon>
    </lineage>
</organism>
<dbReference type="AlphaFoldDB" id="A0A2H6BTE3"/>
<dbReference type="RefSeq" id="WP_002755198.1">
    <property type="nucleotide sequence ID" value="NZ_BEIU01000001.1"/>
</dbReference>
<reference evidence="2" key="1">
    <citation type="submission" date="2017-12" db="EMBL/GenBank/DDBJ databases">
        <title>Improved Draft Genome Sequence of Microcystis aeruginosa NIES-298, a Microcystin-Producing Cyanobacterium from Lake Kasumigaura, Japan.</title>
        <authorList>
            <person name="Yamaguchi H."/>
            <person name="Suzuki S."/>
            <person name="Kawachi M."/>
        </authorList>
    </citation>
    <scope>NUCLEOTIDE SEQUENCE [LARGE SCALE GENOMIC DNA]</scope>
    <source>
        <strain evidence="2">NIES-298</strain>
    </source>
</reference>
<comment type="caution">
    <text evidence="1">The sequence shown here is derived from an EMBL/GenBank/DDBJ whole genome shotgun (WGS) entry which is preliminary data.</text>
</comment>
<accession>A0A2H6BTE3</accession>
<sequence length="95" mass="9746">MEELLVVGGVGVVAILVLGSLVGLVSPQTGKAITDTGRNAAKSGIKLGMEASEKLQATFAEAGQSWQDLVAEAKAETEAARNTTQITSVEETSQS</sequence>